<dbReference type="EMBL" id="GGEC01058094">
    <property type="protein sequence ID" value="MBX38578.1"/>
    <property type="molecule type" value="Transcribed_RNA"/>
</dbReference>
<proteinExistence type="predicted"/>
<name>A0A2P2N7V7_RHIMU</name>
<accession>A0A2P2N7V7</accession>
<reference evidence="1" key="1">
    <citation type="submission" date="2018-02" db="EMBL/GenBank/DDBJ databases">
        <title>Rhizophora mucronata_Transcriptome.</title>
        <authorList>
            <person name="Meera S.P."/>
            <person name="Sreeshan A."/>
            <person name="Augustine A."/>
        </authorList>
    </citation>
    <scope>NUCLEOTIDE SEQUENCE</scope>
    <source>
        <tissue evidence="1">Leaf</tissue>
    </source>
</reference>
<evidence type="ECO:0000313" key="1">
    <source>
        <dbReference type="EMBL" id="MBX38578.1"/>
    </source>
</evidence>
<organism evidence="1">
    <name type="scientific">Rhizophora mucronata</name>
    <name type="common">Asiatic mangrove</name>
    <dbReference type="NCBI Taxonomy" id="61149"/>
    <lineage>
        <taxon>Eukaryota</taxon>
        <taxon>Viridiplantae</taxon>
        <taxon>Streptophyta</taxon>
        <taxon>Embryophyta</taxon>
        <taxon>Tracheophyta</taxon>
        <taxon>Spermatophyta</taxon>
        <taxon>Magnoliopsida</taxon>
        <taxon>eudicotyledons</taxon>
        <taxon>Gunneridae</taxon>
        <taxon>Pentapetalae</taxon>
        <taxon>rosids</taxon>
        <taxon>fabids</taxon>
        <taxon>Malpighiales</taxon>
        <taxon>Rhizophoraceae</taxon>
        <taxon>Rhizophora</taxon>
    </lineage>
</organism>
<dbReference type="AlphaFoldDB" id="A0A2P2N7V7"/>
<protein>
    <submittedName>
        <fullName evidence="1">Uncharacterized protein</fullName>
    </submittedName>
</protein>
<sequence length="28" mass="3131">MIRSNSEIGVVYHTGVCKANFPRCFTLS</sequence>